<evidence type="ECO:0000256" key="1">
    <source>
        <dbReference type="SAM" id="MobiDB-lite"/>
    </source>
</evidence>
<dbReference type="eggNOG" id="KOG1297">
    <property type="taxonomic scope" value="Eukaryota"/>
</dbReference>
<gene>
    <name evidence="2" type="primary">Mo04254</name>
    <name evidence="2" type="ORF">E5Q_04254</name>
</gene>
<dbReference type="EMBL" id="BABT02000126">
    <property type="protein sequence ID" value="GAA97576.1"/>
    <property type="molecule type" value="Genomic_DNA"/>
</dbReference>
<dbReference type="Pfam" id="PF09725">
    <property type="entry name" value="Fra10Ac1"/>
    <property type="match status" value="1"/>
</dbReference>
<comment type="caution">
    <text evidence="2">The sequence shown here is derived from an EMBL/GenBank/DDBJ whole genome shotgun (WGS) entry which is preliminary data.</text>
</comment>
<reference evidence="2 3" key="1">
    <citation type="journal article" date="2011" name="J. Gen. Appl. Microbiol.">
        <title>Draft genome sequencing of the enigmatic basidiomycete Mixia osmundae.</title>
        <authorList>
            <person name="Nishida H."/>
            <person name="Nagatsuka Y."/>
            <person name="Sugiyama J."/>
        </authorList>
    </citation>
    <scope>NUCLEOTIDE SEQUENCE [LARGE SCALE GENOMIC DNA]</scope>
    <source>
        <strain evidence="3">CBS 9802 / IAM 14324 / JCM 22182 / KY 12970</strain>
    </source>
</reference>
<dbReference type="Proteomes" id="UP000009131">
    <property type="component" value="Unassembled WGS sequence"/>
</dbReference>
<keyword evidence="3" id="KW-1185">Reference proteome</keyword>
<feature type="region of interest" description="Disordered" evidence="1">
    <location>
        <begin position="109"/>
        <end position="135"/>
    </location>
</feature>
<proteinExistence type="predicted"/>
<name>G7E416_MIXOS</name>
<protein>
    <submittedName>
        <fullName evidence="2">Uncharacterized protein</fullName>
    </submittedName>
</protein>
<organism evidence="2 3">
    <name type="scientific">Mixia osmundae (strain CBS 9802 / IAM 14324 / JCM 22182 / KY 12970)</name>
    <dbReference type="NCBI Taxonomy" id="764103"/>
    <lineage>
        <taxon>Eukaryota</taxon>
        <taxon>Fungi</taxon>
        <taxon>Dikarya</taxon>
        <taxon>Basidiomycota</taxon>
        <taxon>Pucciniomycotina</taxon>
        <taxon>Mixiomycetes</taxon>
        <taxon>Mixiales</taxon>
        <taxon>Mixiaceae</taxon>
        <taxon>Mixia</taxon>
    </lineage>
</organism>
<evidence type="ECO:0000313" key="3">
    <source>
        <dbReference type="Proteomes" id="UP000009131"/>
    </source>
</evidence>
<dbReference type="OMA" id="IRCTSAR"/>
<dbReference type="RefSeq" id="XP_014570664.1">
    <property type="nucleotide sequence ID" value="XM_014715178.1"/>
</dbReference>
<evidence type="ECO:0000313" key="2">
    <source>
        <dbReference type="EMBL" id="GAA97576.1"/>
    </source>
</evidence>
<dbReference type="AlphaFoldDB" id="G7E416"/>
<dbReference type="InterPro" id="IPR019129">
    <property type="entry name" value="Folate-sensitive_fs_Fra10Ac1"/>
</dbReference>
<dbReference type="HOGENOM" id="CLU_061714_4_0_1"/>
<sequence length="191" mass="21990">MSAHHRSKRRDCEAGRSLPSTYDELEVLRRHHQFIRDDSKPQQKLTYEEELSLKWYNTLFREYALVDLKHYKSGALALRWRTSEEVVARLGELTCGSLRCEWHKPAHKHERDRSRSPISSSRYSRGSLKDDDEPSVPVELTSWQVPFAYTEQGKSKSALVKITLCPRCSKKLNFARQPKANSTDASAQAGA</sequence>
<dbReference type="STRING" id="764103.G7E416"/>
<dbReference type="OrthoDB" id="197967at2759"/>
<accession>G7E416</accession>
<reference evidence="2 3" key="2">
    <citation type="journal article" date="2012" name="Open Biol.">
        <title>Characteristics of nucleosomes and linker DNA regions on the genome of the basidiomycete Mixia osmundae revealed by mono- and dinucleosome mapping.</title>
        <authorList>
            <person name="Nishida H."/>
            <person name="Kondo S."/>
            <person name="Matsumoto T."/>
            <person name="Suzuki Y."/>
            <person name="Yoshikawa H."/>
            <person name="Taylor T.D."/>
            <person name="Sugiyama J."/>
        </authorList>
    </citation>
    <scope>NUCLEOTIDE SEQUENCE [LARGE SCALE GENOMIC DNA]</scope>
    <source>
        <strain evidence="3">CBS 9802 / IAM 14324 / JCM 22182 / KY 12970</strain>
    </source>
</reference>
<dbReference type="InParanoid" id="G7E416"/>
<feature type="compositionally biased region" description="Low complexity" evidence="1">
    <location>
        <begin position="116"/>
        <end position="126"/>
    </location>
</feature>